<organism evidence="1 2">
    <name type="scientific">Candidatus Protochlamydia amoebophila</name>
    <dbReference type="NCBI Taxonomy" id="362787"/>
    <lineage>
        <taxon>Bacteria</taxon>
        <taxon>Pseudomonadati</taxon>
        <taxon>Chlamydiota</taxon>
        <taxon>Chlamydiia</taxon>
        <taxon>Parachlamydiales</taxon>
        <taxon>Parachlamydiaceae</taxon>
        <taxon>Candidatus Protochlamydia</taxon>
    </lineage>
</organism>
<evidence type="ECO:0000313" key="1">
    <source>
        <dbReference type="EMBL" id="KIC71137.1"/>
    </source>
</evidence>
<reference evidence="1 2" key="1">
    <citation type="journal article" date="2014" name="Mol. Biol. Evol.">
        <title>Massive expansion of Ubiquitination-related gene families within the Chlamydiae.</title>
        <authorList>
            <person name="Domman D."/>
            <person name="Collingro A."/>
            <person name="Lagkouvardos I."/>
            <person name="Gehre L."/>
            <person name="Weinmaier T."/>
            <person name="Rattei T."/>
            <person name="Subtil A."/>
            <person name="Horn M."/>
        </authorList>
    </citation>
    <scope>NUCLEOTIDE SEQUENCE [LARGE SCALE GENOMIC DNA]</scope>
    <source>
        <strain evidence="1 2">EI2</strain>
    </source>
</reference>
<name>A0A0C1JV66_9BACT</name>
<dbReference type="EMBL" id="JSAN01000114">
    <property type="protein sequence ID" value="KIC71137.1"/>
    <property type="molecule type" value="Genomic_DNA"/>
</dbReference>
<dbReference type="Proteomes" id="UP000031465">
    <property type="component" value="Unassembled WGS sequence"/>
</dbReference>
<sequence length="51" mass="6061">MNVKSIRFSTSYHLLFSQHSQTSNQTKNPSDVSFHKAETFYCYFLKIELKK</sequence>
<evidence type="ECO:0000313" key="2">
    <source>
        <dbReference type="Proteomes" id="UP000031465"/>
    </source>
</evidence>
<comment type="caution">
    <text evidence="1">The sequence shown here is derived from an EMBL/GenBank/DDBJ whole genome shotgun (WGS) entry which is preliminary data.</text>
</comment>
<dbReference type="AlphaFoldDB" id="A0A0C1JV66"/>
<proteinExistence type="predicted"/>
<gene>
    <name evidence="1" type="ORF">DB44_EQ00030</name>
</gene>
<accession>A0A0C1JV66</accession>
<protein>
    <submittedName>
        <fullName evidence="1">Uncharacterized protein</fullName>
    </submittedName>
</protein>